<gene>
    <name evidence="1" type="ORF">BJ875DRAFT_547775</name>
</gene>
<comment type="caution">
    <text evidence="1">The sequence shown here is derived from an EMBL/GenBank/DDBJ whole genome shotgun (WGS) entry which is preliminary data.</text>
</comment>
<dbReference type="OrthoDB" id="3434965at2759"/>
<dbReference type="Proteomes" id="UP000824998">
    <property type="component" value="Unassembled WGS sequence"/>
</dbReference>
<dbReference type="AlphaFoldDB" id="A0A9P8C0Q4"/>
<dbReference type="EMBL" id="MU251952">
    <property type="protein sequence ID" value="KAG9228391.1"/>
    <property type="molecule type" value="Genomic_DNA"/>
</dbReference>
<evidence type="ECO:0000313" key="2">
    <source>
        <dbReference type="Proteomes" id="UP000824998"/>
    </source>
</evidence>
<protein>
    <recommendedName>
        <fullName evidence="3">F-box domain-containing protein</fullName>
    </recommendedName>
</protein>
<evidence type="ECO:0000313" key="1">
    <source>
        <dbReference type="EMBL" id="KAG9228391.1"/>
    </source>
</evidence>
<evidence type="ECO:0008006" key="3">
    <source>
        <dbReference type="Google" id="ProtNLM"/>
    </source>
</evidence>
<reference evidence="1" key="1">
    <citation type="journal article" date="2021" name="IMA Fungus">
        <title>Genomic characterization of three marine fungi, including Emericellopsis atlantica sp. nov. with signatures of a generalist lifestyle and marine biomass degradation.</title>
        <authorList>
            <person name="Hagestad O.C."/>
            <person name="Hou L."/>
            <person name="Andersen J.H."/>
            <person name="Hansen E.H."/>
            <person name="Altermark B."/>
            <person name="Li C."/>
            <person name="Kuhnert E."/>
            <person name="Cox R.J."/>
            <person name="Crous P.W."/>
            <person name="Spatafora J.W."/>
            <person name="Lail K."/>
            <person name="Amirebrahimi M."/>
            <person name="Lipzen A."/>
            <person name="Pangilinan J."/>
            <person name="Andreopoulos W."/>
            <person name="Hayes R.D."/>
            <person name="Ng V."/>
            <person name="Grigoriev I.V."/>
            <person name="Jackson S.A."/>
            <person name="Sutton T.D.S."/>
            <person name="Dobson A.D.W."/>
            <person name="Rama T."/>
        </authorList>
    </citation>
    <scope>NUCLEOTIDE SEQUENCE</scope>
    <source>
        <strain evidence="1">TRa018bII</strain>
    </source>
</reference>
<keyword evidence="2" id="KW-1185">Reference proteome</keyword>
<organism evidence="1 2">
    <name type="scientific">Amylocarpus encephaloides</name>
    <dbReference type="NCBI Taxonomy" id="45428"/>
    <lineage>
        <taxon>Eukaryota</taxon>
        <taxon>Fungi</taxon>
        <taxon>Dikarya</taxon>
        <taxon>Ascomycota</taxon>
        <taxon>Pezizomycotina</taxon>
        <taxon>Leotiomycetes</taxon>
        <taxon>Helotiales</taxon>
        <taxon>Helotiales incertae sedis</taxon>
        <taxon>Amylocarpus</taxon>
    </lineage>
</organism>
<sequence length="381" mass="43203">MTIDTSELSPLETLLTEILQAVVGHLIPWDIKGLSYTSKRLRQASLSILFRHVKFEFSLAGIKGLKDLLKSNVCGHIVSFSYGITELLKTGTYLQSLEILDFDLFRSKILTPDSYMEHANDMYDEGYEADEFNSYMAIYKSVHAIRSEQRSIIDEGADLILSSIFCALPLLREVRLSFREVKDDDCLASDMIIKEEFYKHHLQVVSSAIHSARSVGVAIHTVSLLHFKLPYYHSWEQPNLDPPSESLRQLLGDIKVLRVFGVDDRVLELLPHCVLDLQQLDMCRVVAPEKVIKDFFKTNKKSIRSIGFHDVVILGLNYLDNNTPLSASMLCRMRGVPQSTLCRAADCSCLPSWKEGWRLVVGDGRSQLSPVTSAKRKYDEL</sequence>
<name>A0A9P8C0Q4_9HELO</name>
<accession>A0A9P8C0Q4</accession>
<proteinExistence type="predicted"/>